<dbReference type="HOGENOM" id="CLU_109898_0_0_1"/>
<dbReference type="GeneID" id="19466759"/>
<feature type="chain" id="PRO_5004508458" description="Concanavalin A-like lectins/glucanase" evidence="1">
    <location>
        <begin position="19"/>
        <end position="233"/>
    </location>
</feature>
<dbReference type="EMBL" id="KE145359">
    <property type="protein sequence ID" value="EPE32573.1"/>
    <property type="molecule type" value="Genomic_DNA"/>
</dbReference>
<reference evidence="2 3" key="1">
    <citation type="journal article" date="2013" name="BMC Genomics">
        <title>Genomics-driven discovery of the pneumocandin biosynthetic gene cluster in the fungus Glarea lozoyensis.</title>
        <authorList>
            <person name="Chen L."/>
            <person name="Yue Q."/>
            <person name="Zhang X."/>
            <person name="Xiang M."/>
            <person name="Wang C."/>
            <person name="Li S."/>
            <person name="Che Y."/>
            <person name="Ortiz-Lopez F.J."/>
            <person name="Bills G.F."/>
            <person name="Liu X."/>
            <person name="An Z."/>
        </authorList>
    </citation>
    <scope>NUCLEOTIDE SEQUENCE [LARGE SCALE GENOMIC DNA]</scope>
    <source>
        <strain evidence="3">ATCC 20868 / MF5171</strain>
    </source>
</reference>
<evidence type="ECO:0000313" key="2">
    <source>
        <dbReference type="EMBL" id="EPE32573.1"/>
    </source>
</evidence>
<keyword evidence="1" id="KW-0732">Signal</keyword>
<feature type="signal peptide" evidence="1">
    <location>
        <begin position="1"/>
        <end position="18"/>
    </location>
</feature>
<dbReference type="STRING" id="1116229.S3E273"/>
<keyword evidence="3" id="KW-1185">Reference proteome</keyword>
<accession>S3E273</accession>
<dbReference type="OrthoDB" id="3360643at2759"/>
<dbReference type="OMA" id="SGWCCSN"/>
<dbReference type="Proteomes" id="UP000016922">
    <property type="component" value="Unassembled WGS sequence"/>
</dbReference>
<evidence type="ECO:0008006" key="4">
    <source>
        <dbReference type="Google" id="ProtNLM"/>
    </source>
</evidence>
<proteinExistence type="predicted"/>
<organism evidence="2 3">
    <name type="scientific">Glarea lozoyensis (strain ATCC 20868 / MF5171)</name>
    <dbReference type="NCBI Taxonomy" id="1116229"/>
    <lineage>
        <taxon>Eukaryota</taxon>
        <taxon>Fungi</taxon>
        <taxon>Dikarya</taxon>
        <taxon>Ascomycota</taxon>
        <taxon>Pezizomycotina</taxon>
        <taxon>Leotiomycetes</taxon>
        <taxon>Helotiales</taxon>
        <taxon>Helotiaceae</taxon>
        <taxon>Glarea</taxon>
    </lineage>
</organism>
<evidence type="ECO:0000313" key="3">
    <source>
        <dbReference type="Proteomes" id="UP000016922"/>
    </source>
</evidence>
<evidence type="ECO:0000256" key="1">
    <source>
        <dbReference type="SAM" id="SignalP"/>
    </source>
</evidence>
<name>S3E273_GLAL2</name>
<gene>
    <name evidence="2" type="ORF">GLAREA_07707</name>
</gene>
<sequence length="233" mass="24976">MSTLLLLLLTTLIPLTTSYAIIWQPQATITTLQATMVIPQVPAGPGIHFIWPGLQPSSNQYVFQDVSGDDTGIGAWTFADWAVNSVSNYNKSGDVAVYPDDSIAISFQLNTQTGEWSNEWVTSPGSAGSAAGEVYTISDSVVPDSVVSAFGALTQALFVIELQAGATWNFGPLIFKDIKIVAETSETIWCTTPSTADSFTFSMTDPIVGFEYDQRGNIVASCSIEGLVFLKPL</sequence>
<dbReference type="AlphaFoldDB" id="S3E273"/>
<dbReference type="KEGG" id="glz:GLAREA_07707"/>
<dbReference type="RefSeq" id="XP_008080585.1">
    <property type="nucleotide sequence ID" value="XM_008082394.1"/>
</dbReference>
<protein>
    <recommendedName>
        <fullName evidence="4">Concanavalin A-like lectins/glucanase</fullName>
    </recommendedName>
</protein>